<dbReference type="EMBL" id="CAXKWB010094758">
    <property type="protein sequence ID" value="CAL4219351.1"/>
    <property type="molecule type" value="Genomic_DNA"/>
</dbReference>
<organism evidence="3 4">
    <name type="scientific">Meganyctiphanes norvegica</name>
    <name type="common">Northern krill</name>
    <name type="synonym">Thysanopoda norvegica</name>
    <dbReference type="NCBI Taxonomy" id="48144"/>
    <lineage>
        <taxon>Eukaryota</taxon>
        <taxon>Metazoa</taxon>
        <taxon>Ecdysozoa</taxon>
        <taxon>Arthropoda</taxon>
        <taxon>Crustacea</taxon>
        <taxon>Multicrustacea</taxon>
        <taxon>Malacostraca</taxon>
        <taxon>Eumalacostraca</taxon>
        <taxon>Eucarida</taxon>
        <taxon>Euphausiacea</taxon>
        <taxon>Euphausiidae</taxon>
        <taxon>Meganyctiphanes</taxon>
    </lineage>
</organism>
<keyword evidence="2" id="KW-1133">Transmembrane helix</keyword>
<keyword evidence="2" id="KW-0812">Transmembrane</keyword>
<evidence type="ECO:0000313" key="3">
    <source>
        <dbReference type="EMBL" id="CAL4219351.1"/>
    </source>
</evidence>
<name>A0AAV2SL67_MEGNR</name>
<feature type="non-terminal residue" evidence="3">
    <location>
        <position position="1"/>
    </location>
</feature>
<dbReference type="AlphaFoldDB" id="A0AAV2SL67"/>
<feature type="transmembrane region" description="Helical" evidence="2">
    <location>
        <begin position="81"/>
        <end position="102"/>
    </location>
</feature>
<accession>A0AAV2SL67</accession>
<comment type="caution">
    <text evidence="3">The sequence shown here is derived from an EMBL/GenBank/DDBJ whole genome shotgun (WGS) entry which is preliminary data.</text>
</comment>
<protein>
    <submittedName>
        <fullName evidence="3">Uncharacterized protein</fullName>
    </submittedName>
</protein>
<keyword evidence="2" id="KW-0472">Membrane</keyword>
<feature type="region of interest" description="Disordered" evidence="1">
    <location>
        <begin position="111"/>
        <end position="133"/>
    </location>
</feature>
<evidence type="ECO:0000256" key="1">
    <source>
        <dbReference type="SAM" id="MobiDB-lite"/>
    </source>
</evidence>
<reference evidence="3 4" key="1">
    <citation type="submission" date="2024-05" db="EMBL/GenBank/DDBJ databases">
        <authorList>
            <person name="Wallberg A."/>
        </authorList>
    </citation>
    <scope>NUCLEOTIDE SEQUENCE [LARGE SCALE GENOMIC DNA]</scope>
</reference>
<sequence length="152" mass="16881">TSATLTVNQNMWHDASLAYDAIHTRMKFEAIVTTNRPIVGAFGMTQITNVSFSSSPNSYWLTCSPNNLDVTEMPKPDRTKLIIAAIVVTLLILVLFIIIVHLSNKRKNERNLSQRDVSGGDPDRSANSGGGRLARAGRSVRQVFIIYRFMSL</sequence>
<evidence type="ECO:0000256" key="2">
    <source>
        <dbReference type="SAM" id="Phobius"/>
    </source>
</evidence>
<keyword evidence="4" id="KW-1185">Reference proteome</keyword>
<gene>
    <name evidence="3" type="ORF">MNOR_LOCUS38960</name>
</gene>
<dbReference type="Proteomes" id="UP001497623">
    <property type="component" value="Unassembled WGS sequence"/>
</dbReference>
<evidence type="ECO:0000313" key="4">
    <source>
        <dbReference type="Proteomes" id="UP001497623"/>
    </source>
</evidence>
<proteinExistence type="predicted"/>